<keyword evidence="1" id="KW-0472">Membrane</keyword>
<organism evidence="2">
    <name type="scientific">Solanum chacoense</name>
    <name type="common">Chaco potato</name>
    <dbReference type="NCBI Taxonomy" id="4108"/>
    <lineage>
        <taxon>Eukaryota</taxon>
        <taxon>Viridiplantae</taxon>
        <taxon>Streptophyta</taxon>
        <taxon>Embryophyta</taxon>
        <taxon>Tracheophyta</taxon>
        <taxon>Spermatophyta</taxon>
        <taxon>Magnoliopsida</taxon>
        <taxon>eudicotyledons</taxon>
        <taxon>Gunneridae</taxon>
        <taxon>Pentapetalae</taxon>
        <taxon>asterids</taxon>
        <taxon>lamiids</taxon>
        <taxon>Solanales</taxon>
        <taxon>Solanaceae</taxon>
        <taxon>Solanoideae</taxon>
        <taxon>Solaneae</taxon>
        <taxon>Solanum</taxon>
    </lineage>
</organism>
<keyword evidence="1" id="KW-1133">Transmembrane helix</keyword>
<dbReference type="AlphaFoldDB" id="A0A0V0HR29"/>
<dbReference type="EMBL" id="GEDG01016101">
    <property type="protein sequence ID" value="JAP22862.1"/>
    <property type="molecule type" value="Transcribed_RNA"/>
</dbReference>
<name>A0A0V0HR29_SOLCH</name>
<keyword evidence="1" id="KW-0812">Transmembrane</keyword>
<accession>A0A0V0HR29</accession>
<proteinExistence type="predicted"/>
<evidence type="ECO:0000256" key="1">
    <source>
        <dbReference type="SAM" id="Phobius"/>
    </source>
</evidence>
<feature type="transmembrane region" description="Helical" evidence="1">
    <location>
        <begin position="29"/>
        <end position="50"/>
    </location>
</feature>
<sequence>MDVTIRIGLNIGDGVATLINGFQHRWKEFLVTLLYVSLFFLFYIFLPNYLNSLYLQKKIINYIPSPSPYLNRIPKESRRNK</sequence>
<evidence type="ECO:0000313" key="2">
    <source>
        <dbReference type="EMBL" id="JAP22862.1"/>
    </source>
</evidence>
<protein>
    <submittedName>
        <fullName evidence="2">Putative ovule protein</fullName>
    </submittedName>
</protein>
<reference evidence="2" key="1">
    <citation type="submission" date="2015-12" db="EMBL/GenBank/DDBJ databases">
        <title>Gene expression during late stages of embryo sac development: a critical building block for successful pollen-pistil interactions.</title>
        <authorList>
            <person name="Liu Y."/>
            <person name="Joly V."/>
            <person name="Sabar M."/>
            <person name="Matton D.P."/>
        </authorList>
    </citation>
    <scope>NUCLEOTIDE SEQUENCE</scope>
</reference>